<dbReference type="OrthoDB" id="7565577at2"/>
<dbReference type="Gene3D" id="3.10.450.50">
    <property type="match status" value="1"/>
</dbReference>
<name>A0A239FWM8_9SPHN</name>
<dbReference type="AlphaFoldDB" id="A0A239FWM8"/>
<gene>
    <name evidence="1" type="ORF">SAMN06295912_11070</name>
</gene>
<organism evidence="1 2">
    <name type="scientific">Edaphosphingomonas laterariae</name>
    <dbReference type="NCBI Taxonomy" id="861865"/>
    <lineage>
        <taxon>Bacteria</taxon>
        <taxon>Pseudomonadati</taxon>
        <taxon>Pseudomonadota</taxon>
        <taxon>Alphaproteobacteria</taxon>
        <taxon>Sphingomonadales</taxon>
        <taxon>Rhizorhabdaceae</taxon>
        <taxon>Edaphosphingomonas</taxon>
    </lineage>
</organism>
<dbReference type="RefSeq" id="WP_089219670.1">
    <property type="nucleotide sequence ID" value="NZ_FZOS01000010.1"/>
</dbReference>
<dbReference type="EMBL" id="FZOS01000010">
    <property type="protein sequence ID" value="SNS61170.1"/>
    <property type="molecule type" value="Genomic_DNA"/>
</dbReference>
<accession>A0A239FWM8</accession>
<proteinExistence type="predicted"/>
<keyword evidence="2" id="KW-1185">Reference proteome</keyword>
<dbReference type="Proteomes" id="UP000198281">
    <property type="component" value="Unassembled WGS sequence"/>
</dbReference>
<evidence type="ECO:0000313" key="1">
    <source>
        <dbReference type="EMBL" id="SNS61170.1"/>
    </source>
</evidence>
<dbReference type="SUPFAM" id="SSF54427">
    <property type="entry name" value="NTF2-like"/>
    <property type="match status" value="1"/>
</dbReference>
<evidence type="ECO:0000313" key="2">
    <source>
        <dbReference type="Proteomes" id="UP000198281"/>
    </source>
</evidence>
<dbReference type="InterPro" id="IPR032710">
    <property type="entry name" value="NTF2-like_dom_sf"/>
</dbReference>
<evidence type="ECO:0008006" key="3">
    <source>
        <dbReference type="Google" id="ProtNLM"/>
    </source>
</evidence>
<sequence length="141" mass="15915">MTRSITALIVAAHNHASAEALGDIDAILATMEGEPVYDFYPVGRRFSGMDRTRRYYRHFVDNVMPRIAGYQLHQEWLGEGGVVQEYSVDVRDESGDGLTRHRILGILTFGEALLSGERLYADEAFFRILIGPIWDELEPIA</sequence>
<protein>
    <recommendedName>
        <fullName evidence="3">SnoaL-like domain-containing protein</fullName>
    </recommendedName>
</protein>
<reference evidence="2" key="1">
    <citation type="submission" date="2017-06" db="EMBL/GenBank/DDBJ databases">
        <authorList>
            <person name="Varghese N."/>
            <person name="Submissions S."/>
        </authorList>
    </citation>
    <scope>NUCLEOTIDE SEQUENCE [LARGE SCALE GENOMIC DNA]</scope>
    <source>
        <strain evidence="2">LNB2</strain>
    </source>
</reference>